<dbReference type="GO" id="GO:0006508">
    <property type="term" value="P:proteolysis"/>
    <property type="evidence" value="ECO:0007669"/>
    <property type="project" value="UniProtKB-KW"/>
</dbReference>
<dbReference type="InParanoid" id="A9WKA5"/>
<keyword evidence="5" id="KW-0812">Transmembrane</keyword>
<dbReference type="EMBL" id="CP000909">
    <property type="protein sequence ID" value="ABY35983.1"/>
    <property type="molecule type" value="Genomic_DNA"/>
</dbReference>
<gene>
    <name evidence="6" type="ordered locus">Caur_2781</name>
</gene>
<evidence type="ECO:0000256" key="1">
    <source>
        <dbReference type="ARBA" id="ARBA00006534"/>
    </source>
</evidence>
<sequence>MMQVFRSLLTRNLLALLLAFFFIISVQAQSTPGLLLIIGGGYTDTYNGFMQYAIANARNGLVKILVLPVPYATNAETITQAERNQNLKDAEERRLQIEGACLRNVPADTSCEVVLVPLFTRSDASDPAILELFSHDVAAIYILGGDQAVAMQALIDTPAEQRLTELYANGTIIGGTSAGGAVQSRTMLAAYRPNFAPENALFFGAVEVWNTDERRGLPFGIQDAIVDQHFQQRARMGRLISVITQPDLPHVGIGVDAYTGVVADGNWIRDVFGLYTVTVLDAETYHAADSVRYVTIADGQPPLISVRNVLLTVLSPGDFSYNLQTRVPYFGQTAYEPPPILERTFDSLRIPSGAGTLILAGDISDTLNNNGILRRFLDITGKANASILVVADGGASPAANQRTAQRYANALSALGAQVTVGDGEAVPDNIDGIVFVGRDASNMTPPAWLRSAWLTGTPVLADNAAATLLGSFYAAHGPTPTGDAEQEEIAVQRSFVQGKTEIKEGLNLLPVTLQPQVLADKRFGRLFSLAYNHPDQLAIALNANTALEVHAEGARVLGENGIFVLDLRFAERTLGTNNGFVIANGLLDVFAPGEIVQPEPADIDAVYQPQPTPQLPTLTPTPLPTSTAAPTLTVVNPTVPTATTFASSPDAETEATPPAQPPYWLVAVLGLAVLLAVWFATKARR</sequence>
<dbReference type="eggNOG" id="COG4242">
    <property type="taxonomic scope" value="Bacteria"/>
</dbReference>
<dbReference type="Pfam" id="PF03575">
    <property type="entry name" value="Peptidase_S51"/>
    <property type="match status" value="1"/>
</dbReference>
<keyword evidence="7" id="KW-1185">Reference proteome</keyword>
<feature type="transmembrane region" description="Helical" evidence="5">
    <location>
        <begin position="663"/>
        <end position="681"/>
    </location>
</feature>
<reference evidence="7" key="1">
    <citation type="journal article" date="2011" name="BMC Genomics">
        <title>Complete genome sequence of the filamentous anoxygenic phototrophic bacterium Chloroflexus aurantiacus.</title>
        <authorList>
            <person name="Tang K.H."/>
            <person name="Barry K."/>
            <person name="Chertkov O."/>
            <person name="Dalin E."/>
            <person name="Han C.S."/>
            <person name="Hauser L.J."/>
            <person name="Honchak B.M."/>
            <person name="Karbach L.E."/>
            <person name="Land M.L."/>
            <person name="Lapidus A."/>
            <person name="Larimer F.W."/>
            <person name="Mikhailova N."/>
            <person name="Pitluck S."/>
            <person name="Pierson B.K."/>
            <person name="Blankenship R.E."/>
        </authorList>
    </citation>
    <scope>NUCLEOTIDE SEQUENCE [LARGE SCALE GENOMIC DNA]</scope>
    <source>
        <strain evidence="7">ATCC 29366 / DSM 635 / J-10-fl</strain>
    </source>
</reference>
<dbReference type="InterPro" id="IPR029062">
    <property type="entry name" value="Class_I_gatase-like"/>
</dbReference>
<dbReference type="HOGENOM" id="CLU_444659_0_0_0"/>
<keyword evidence="5" id="KW-0472">Membrane</keyword>
<dbReference type="RefSeq" id="WP_012258636.1">
    <property type="nucleotide sequence ID" value="NC_010175.1"/>
</dbReference>
<dbReference type="SUPFAM" id="SSF52317">
    <property type="entry name" value="Class I glutamine amidotransferase-like"/>
    <property type="match status" value="2"/>
</dbReference>
<dbReference type="PANTHER" id="PTHR36175">
    <property type="entry name" value="CYANOPHYCINASE"/>
    <property type="match status" value="1"/>
</dbReference>
<dbReference type="PANTHER" id="PTHR36175:SF1">
    <property type="entry name" value="CYANOPHYCINASE"/>
    <property type="match status" value="1"/>
</dbReference>
<keyword evidence="4" id="KW-0720">Serine protease</keyword>
<keyword evidence="2" id="KW-0645">Protease</keyword>
<evidence type="ECO:0000256" key="5">
    <source>
        <dbReference type="SAM" id="Phobius"/>
    </source>
</evidence>
<name>A9WKA5_CHLAA</name>
<evidence type="ECO:0000256" key="2">
    <source>
        <dbReference type="ARBA" id="ARBA00022670"/>
    </source>
</evidence>
<dbReference type="KEGG" id="cau:Caur_2781"/>
<dbReference type="Proteomes" id="UP000002008">
    <property type="component" value="Chromosome"/>
</dbReference>
<protein>
    <submittedName>
        <fullName evidence="6">Cyanophycinase and related exopeptidase-like protein</fullName>
    </submittedName>
</protein>
<keyword evidence="3" id="KW-0378">Hydrolase</keyword>
<comment type="similarity">
    <text evidence="1">Belongs to the peptidase S51 family.</text>
</comment>
<keyword evidence="5" id="KW-1133">Transmembrane helix</keyword>
<dbReference type="AlphaFoldDB" id="A9WKA5"/>
<dbReference type="CDD" id="cd03145">
    <property type="entry name" value="GAT1_cyanophycinase"/>
    <property type="match status" value="1"/>
</dbReference>
<accession>A9WKA5</accession>
<dbReference type="STRING" id="324602.Caur_2781"/>
<evidence type="ECO:0000256" key="4">
    <source>
        <dbReference type="ARBA" id="ARBA00022825"/>
    </source>
</evidence>
<dbReference type="EnsemblBacteria" id="ABY35983">
    <property type="protein sequence ID" value="ABY35983"/>
    <property type="gene ID" value="Caur_2781"/>
</dbReference>
<dbReference type="PATRIC" id="fig|324602.8.peg.3131"/>
<evidence type="ECO:0000313" key="6">
    <source>
        <dbReference type="EMBL" id="ABY35983.1"/>
    </source>
</evidence>
<evidence type="ECO:0000256" key="3">
    <source>
        <dbReference type="ARBA" id="ARBA00022801"/>
    </source>
</evidence>
<organism evidence="6 7">
    <name type="scientific">Chloroflexus aurantiacus (strain ATCC 29366 / DSM 635 / J-10-fl)</name>
    <dbReference type="NCBI Taxonomy" id="324602"/>
    <lineage>
        <taxon>Bacteria</taxon>
        <taxon>Bacillati</taxon>
        <taxon>Chloroflexota</taxon>
        <taxon>Chloroflexia</taxon>
        <taxon>Chloroflexales</taxon>
        <taxon>Chloroflexineae</taxon>
        <taxon>Chloroflexaceae</taxon>
        <taxon>Chloroflexus</taxon>
    </lineage>
</organism>
<dbReference type="GO" id="GO:0008236">
    <property type="term" value="F:serine-type peptidase activity"/>
    <property type="evidence" value="ECO:0000318"/>
    <property type="project" value="GO_Central"/>
</dbReference>
<evidence type="ECO:0000313" key="7">
    <source>
        <dbReference type="Proteomes" id="UP000002008"/>
    </source>
</evidence>
<proteinExistence type="inferred from homology"/>
<dbReference type="InterPro" id="IPR005320">
    <property type="entry name" value="Peptidase_S51"/>
</dbReference>
<dbReference type="Gene3D" id="3.40.50.880">
    <property type="match status" value="2"/>
</dbReference>